<evidence type="ECO:0000256" key="3">
    <source>
        <dbReference type="ARBA" id="ARBA00022448"/>
    </source>
</evidence>
<accession>A0A4R1LA62</accession>
<dbReference type="GO" id="GO:0055085">
    <property type="term" value="P:transmembrane transport"/>
    <property type="evidence" value="ECO:0007669"/>
    <property type="project" value="InterPro"/>
</dbReference>
<evidence type="ECO:0000259" key="11">
    <source>
        <dbReference type="PROSITE" id="PS52015"/>
    </source>
</evidence>
<keyword evidence="13" id="KW-1185">Reference proteome</keyword>
<keyword evidence="4" id="KW-1003">Cell membrane</keyword>
<comment type="caution">
    <text evidence="12">The sequence shown here is derived from an EMBL/GenBank/DDBJ whole genome shotgun (WGS) entry which is preliminary data.</text>
</comment>
<evidence type="ECO:0000256" key="4">
    <source>
        <dbReference type="ARBA" id="ARBA00022475"/>
    </source>
</evidence>
<proteinExistence type="inferred from homology"/>
<evidence type="ECO:0000256" key="6">
    <source>
        <dbReference type="ARBA" id="ARBA00022692"/>
    </source>
</evidence>
<evidence type="ECO:0000256" key="2">
    <source>
        <dbReference type="ARBA" id="ARBA00006555"/>
    </source>
</evidence>
<keyword evidence="7" id="KW-0653">Protein transport</keyword>
<sequence>MQEQLHEQQDGLLEFMVSNNLPDRDTFGLLPEPEGRFGSFTVSAIVNAVVLALLVLFTMAQLHKARVKKYETTQLIFPVTQPKPYTPPVPKVKFTPPPIPAKLLQPTPRQIEMPKPVPEPPKVVEIKTPTPAMPVIAPAPPKAVAPPPQPKVGMFKSATPTLVANNHSAPSPKTGGFGDPVGVTPNPNANRPATVASVGAFNSAPGVGSGAGAARKGSVKGTDFGAGVAHGVPGGTSHGTVASAGFANGVIGGTPGSHGTGRVANTGFGTPAAGPTPAVARQQAAPATSIIVLSKPLPQYTAEAKQLRIQGDVTLEVRFTAGGQVEVLRVVNGLGHGLDEQAKLAAERIRFKPAMRDGHPVDQVSIIHVSFQLA</sequence>
<dbReference type="NCBIfam" id="TIGR01352">
    <property type="entry name" value="tonB_Cterm"/>
    <property type="match status" value="1"/>
</dbReference>
<feature type="transmembrane region" description="Helical" evidence="10">
    <location>
        <begin position="37"/>
        <end position="60"/>
    </location>
</feature>
<keyword evidence="3" id="KW-0813">Transport</keyword>
<keyword evidence="8 10" id="KW-1133">Transmembrane helix</keyword>
<dbReference type="InterPro" id="IPR051045">
    <property type="entry name" value="TonB-dependent_transducer"/>
</dbReference>
<feature type="domain" description="TonB C-terminal" evidence="11">
    <location>
        <begin position="285"/>
        <end position="374"/>
    </location>
</feature>
<keyword evidence="5" id="KW-0997">Cell inner membrane</keyword>
<comment type="subcellular location">
    <subcellularLocation>
        <location evidence="1">Cell inner membrane</location>
        <topology evidence="1">Single-pass membrane protein</topology>
        <orientation evidence="1">Periplasmic side</orientation>
    </subcellularLocation>
</comment>
<keyword evidence="6 10" id="KW-0812">Transmembrane</keyword>
<dbReference type="GO" id="GO:0015031">
    <property type="term" value="P:protein transport"/>
    <property type="evidence" value="ECO:0007669"/>
    <property type="project" value="UniProtKB-KW"/>
</dbReference>
<dbReference type="Proteomes" id="UP000295210">
    <property type="component" value="Unassembled WGS sequence"/>
</dbReference>
<evidence type="ECO:0000256" key="8">
    <source>
        <dbReference type="ARBA" id="ARBA00022989"/>
    </source>
</evidence>
<dbReference type="GO" id="GO:0031992">
    <property type="term" value="F:energy transducer activity"/>
    <property type="evidence" value="ECO:0007669"/>
    <property type="project" value="TreeGrafter"/>
</dbReference>
<dbReference type="EMBL" id="SMGK01000001">
    <property type="protein sequence ID" value="TCK75288.1"/>
    <property type="molecule type" value="Genomic_DNA"/>
</dbReference>
<dbReference type="AlphaFoldDB" id="A0A4R1LA62"/>
<evidence type="ECO:0000313" key="13">
    <source>
        <dbReference type="Proteomes" id="UP000295210"/>
    </source>
</evidence>
<keyword evidence="9 10" id="KW-0472">Membrane</keyword>
<dbReference type="PROSITE" id="PS52015">
    <property type="entry name" value="TONB_CTD"/>
    <property type="match status" value="1"/>
</dbReference>
<gene>
    <name evidence="12" type="ORF">C7378_0268</name>
</gene>
<dbReference type="InterPro" id="IPR037682">
    <property type="entry name" value="TonB_C"/>
</dbReference>
<dbReference type="Pfam" id="PF03544">
    <property type="entry name" value="TonB_C"/>
    <property type="match status" value="1"/>
</dbReference>
<evidence type="ECO:0000256" key="5">
    <source>
        <dbReference type="ARBA" id="ARBA00022519"/>
    </source>
</evidence>
<reference evidence="12 13" key="1">
    <citation type="submission" date="2019-03" db="EMBL/GenBank/DDBJ databases">
        <title>Genomic Encyclopedia of Type Strains, Phase IV (KMG-IV): sequencing the most valuable type-strain genomes for metagenomic binning, comparative biology and taxonomic classification.</title>
        <authorList>
            <person name="Goeker M."/>
        </authorList>
    </citation>
    <scope>NUCLEOTIDE SEQUENCE [LARGE SCALE GENOMIC DNA]</scope>
    <source>
        <strain evidence="12 13">DSM 103428</strain>
    </source>
</reference>
<organism evidence="12 13">
    <name type="scientific">Acidipila rosea</name>
    <dbReference type="NCBI Taxonomy" id="768535"/>
    <lineage>
        <taxon>Bacteria</taxon>
        <taxon>Pseudomonadati</taxon>
        <taxon>Acidobacteriota</taxon>
        <taxon>Terriglobia</taxon>
        <taxon>Terriglobales</taxon>
        <taxon>Acidobacteriaceae</taxon>
        <taxon>Acidipila</taxon>
    </lineage>
</organism>
<evidence type="ECO:0000256" key="9">
    <source>
        <dbReference type="ARBA" id="ARBA00023136"/>
    </source>
</evidence>
<evidence type="ECO:0000313" key="12">
    <source>
        <dbReference type="EMBL" id="TCK75288.1"/>
    </source>
</evidence>
<name>A0A4R1LA62_9BACT</name>
<dbReference type="Gene3D" id="3.30.1150.10">
    <property type="match status" value="1"/>
</dbReference>
<evidence type="ECO:0000256" key="7">
    <source>
        <dbReference type="ARBA" id="ARBA00022927"/>
    </source>
</evidence>
<dbReference type="SUPFAM" id="SSF74653">
    <property type="entry name" value="TolA/TonB C-terminal domain"/>
    <property type="match status" value="1"/>
</dbReference>
<dbReference type="PANTHER" id="PTHR33446">
    <property type="entry name" value="PROTEIN TONB-RELATED"/>
    <property type="match status" value="1"/>
</dbReference>
<protein>
    <submittedName>
        <fullName evidence="12">TonB family protein</fullName>
    </submittedName>
</protein>
<comment type="similarity">
    <text evidence="2">Belongs to the TonB family.</text>
</comment>
<dbReference type="GO" id="GO:0098797">
    <property type="term" value="C:plasma membrane protein complex"/>
    <property type="evidence" value="ECO:0007669"/>
    <property type="project" value="TreeGrafter"/>
</dbReference>
<dbReference type="PANTHER" id="PTHR33446:SF2">
    <property type="entry name" value="PROTEIN TONB"/>
    <property type="match status" value="1"/>
</dbReference>
<evidence type="ECO:0000256" key="10">
    <source>
        <dbReference type="SAM" id="Phobius"/>
    </source>
</evidence>
<evidence type="ECO:0000256" key="1">
    <source>
        <dbReference type="ARBA" id="ARBA00004383"/>
    </source>
</evidence>
<dbReference type="InterPro" id="IPR006260">
    <property type="entry name" value="TonB/TolA_C"/>
</dbReference>